<dbReference type="AlphaFoldDB" id="A0A9P6R7Z0"/>
<name>A0A9P6R7Z0_9FUNG</name>
<evidence type="ECO:0000256" key="1">
    <source>
        <dbReference type="ARBA" id="ARBA00022679"/>
    </source>
</evidence>
<dbReference type="OrthoDB" id="2441565at2759"/>
<dbReference type="Gene3D" id="3.40.50.10330">
    <property type="entry name" value="Probable inorganic polyphosphate/atp-NAD kinase, domain 1"/>
    <property type="match status" value="1"/>
</dbReference>
<dbReference type="Gene3D" id="2.60.200.40">
    <property type="match status" value="1"/>
</dbReference>
<dbReference type="InterPro" id="IPR050187">
    <property type="entry name" value="Lipid_Phosphate_FormReg"/>
</dbReference>
<organism evidence="6 7">
    <name type="scientific">Dissophora globulifera</name>
    <dbReference type="NCBI Taxonomy" id="979702"/>
    <lineage>
        <taxon>Eukaryota</taxon>
        <taxon>Fungi</taxon>
        <taxon>Fungi incertae sedis</taxon>
        <taxon>Mucoromycota</taxon>
        <taxon>Mortierellomycotina</taxon>
        <taxon>Mortierellomycetes</taxon>
        <taxon>Mortierellales</taxon>
        <taxon>Mortierellaceae</taxon>
        <taxon>Dissophora</taxon>
    </lineage>
</organism>
<dbReference type="EMBL" id="JAAAIP010000758">
    <property type="protein sequence ID" value="KAG0312963.1"/>
    <property type="molecule type" value="Genomic_DNA"/>
</dbReference>
<evidence type="ECO:0000256" key="3">
    <source>
        <dbReference type="ARBA" id="ARBA00022777"/>
    </source>
</evidence>
<protein>
    <recommendedName>
        <fullName evidence="5">DAGKc domain-containing protein</fullName>
    </recommendedName>
</protein>
<keyword evidence="1" id="KW-0808">Transferase</keyword>
<dbReference type="Pfam" id="PF00781">
    <property type="entry name" value="DAGK_cat"/>
    <property type="match status" value="1"/>
</dbReference>
<evidence type="ECO:0000313" key="6">
    <source>
        <dbReference type="EMBL" id="KAG0312963.1"/>
    </source>
</evidence>
<dbReference type="Proteomes" id="UP000738325">
    <property type="component" value="Unassembled WGS sequence"/>
</dbReference>
<evidence type="ECO:0000256" key="2">
    <source>
        <dbReference type="ARBA" id="ARBA00022741"/>
    </source>
</evidence>
<dbReference type="InterPro" id="IPR017438">
    <property type="entry name" value="ATP-NAD_kinase_N"/>
</dbReference>
<comment type="caution">
    <text evidence="6">The sequence shown here is derived from an EMBL/GenBank/DDBJ whole genome shotgun (WGS) entry which is preliminary data.</text>
</comment>
<dbReference type="InterPro" id="IPR016064">
    <property type="entry name" value="NAD/diacylglycerol_kinase_sf"/>
</dbReference>
<accession>A0A9P6R7Z0</accession>
<dbReference type="GO" id="GO:0016301">
    <property type="term" value="F:kinase activity"/>
    <property type="evidence" value="ECO:0007669"/>
    <property type="project" value="UniProtKB-KW"/>
</dbReference>
<gene>
    <name evidence="6" type="ORF">BGZ99_009165</name>
</gene>
<keyword evidence="2" id="KW-0547">Nucleotide-binding</keyword>
<dbReference type="SUPFAM" id="SSF111331">
    <property type="entry name" value="NAD kinase/diacylglycerol kinase-like"/>
    <property type="match status" value="1"/>
</dbReference>
<dbReference type="PANTHER" id="PTHR12358:SF54">
    <property type="entry name" value="SPHINGOSINE KINASE RELATED PROTEIN"/>
    <property type="match status" value="1"/>
</dbReference>
<dbReference type="InterPro" id="IPR045540">
    <property type="entry name" value="YegS/DAGK_C"/>
</dbReference>
<feature type="domain" description="DAGKc" evidence="5">
    <location>
        <begin position="1"/>
        <end position="126"/>
    </location>
</feature>
<evidence type="ECO:0000259" key="5">
    <source>
        <dbReference type="PROSITE" id="PS50146"/>
    </source>
</evidence>
<dbReference type="PROSITE" id="PS50146">
    <property type="entry name" value="DAGK"/>
    <property type="match status" value="1"/>
</dbReference>
<dbReference type="PANTHER" id="PTHR12358">
    <property type="entry name" value="SPHINGOSINE KINASE"/>
    <property type="match status" value="1"/>
</dbReference>
<reference evidence="6" key="1">
    <citation type="journal article" date="2020" name="Fungal Divers.">
        <title>Resolving the Mortierellaceae phylogeny through synthesis of multi-gene phylogenetics and phylogenomics.</title>
        <authorList>
            <person name="Vandepol N."/>
            <person name="Liber J."/>
            <person name="Desiro A."/>
            <person name="Na H."/>
            <person name="Kennedy M."/>
            <person name="Barry K."/>
            <person name="Grigoriev I.V."/>
            <person name="Miller A.N."/>
            <person name="O'Donnell K."/>
            <person name="Stajich J.E."/>
            <person name="Bonito G."/>
        </authorList>
    </citation>
    <scope>NUCLEOTIDE SEQUENCE</scope>
    <source>
        <strain evidence="6">REB-010B</strain>
    </source>
</reference>
<dbReference type="GO" id="GO:0005524">
    <property type="term" value="F:ATP binding"/>
    <property type="evidence" value="ECO:0007669"/>
    <property type="project" value="UniProtKB-KW"/>
</dbReference>
<evidence type="ECO:0000313" key="7">
    <source>
        <dbReference type="Proteomes" id="UP000738325"/>
    </source>
</evidence>
<sequence length="235" mass="25152">MVRNTHSSLVHSQLQPTVAKRLTDIKWKVEYTQHSGHASDLAREFVNEGYHIVVAVGGDGTISQVVHGYMLADGCAKGCAIGILSTGTGGDFVRTTKTPKDPLKALDVILGTESSLVDVGHVTCTKLDTPSATSEQYYINICSVGISGAIIKRVESSSIAKFLSGGLVYWIYTYLTGVTYRPPRIKCTLSSGATDADNTKEQEMDLYIMAVANAQYFGGNMHIAPKADIADGKAS</sequence>
<keyword evidence="3" id="KW-0418">Kinase</keyword>
<evidence type="ECO:0000256" key="4">
    <source>
        <dbReference type="ARBA" id="ARBA00022840"/>
    </source>
</evidence>
<dbReference type="InterPro" id="IPR001206">
    <property type="entry name" value="Diacylglycerol_kinase_cat_dom"/>
</dbReference>
<proteinExistence type="predicted"/>
<keyword evidence="4" id="KW-0067">ATP-binding</keyword>
<dbReference type="Pfam" id="PF19279">
    <property type="entry name" value="YegS_C"/>
    <property type="match status" value="1"/>
</dbReference>
<keyword evidence="7" id="KW-1185">Reference proteome</keyword>